<dbReference type="AlphaFoldDB" id="A0A0D9Z759"/>
<name>A0A0D9Z759_9ORYZ</name>
<keyword evidence="3" id="KW-1185">Reference proteome</keyword>
<accession>A0A0D9Z759</accession>
<dbReference type="Gramene" id="OGLUM03G17400.1">
    <property type="protein sequence ID" value="OGLUM03G17400.1"/>
    <property type="gene ID" value="OGLUM03G17400"/>
</dbReference>
<proteinExistence type="predicted"/>
<feature type="compositionally biased region" description="Basic and acidic residues" evidence="1">
    <location>
        <begin position="23"/>
        <end position="39"/>
    </location>
</feature>
<reference evidence="2" key="1">
    <citation type="submission" date="2015-04" db="UniProtKB">
        <authorList>
            <consortium name="EnsemblPlants"/>
        </authorList>
    </citation>
    <scope>IDENTIFICATION</scope>
</reference>
<dbReference type="HOGENOM" id="CLU_2562051_0_0_1"/>
<dbReference type="EnsemblPlants" id="OGLUM03G17400.1">
    <property type="protein sequence ID" value="OGLUM03G17400.1"/>
    <property type="gene ID" value="OGLUM03G17400"/>
</dbReference>
<evidence type="ECO:0000313" key="2">
    <source>
        <dbReference type="EnsemblPlants" id="OGLUM03G17400.1"/>
    </source>
</evidence>
<feature type="region of interest" description="Disordered" evidence="1">
    <location>
        <begin position="1"/>
        <end position="64"/>
    </location>
</feature>
<reference evidence="2" key="2">
    <citation type="submission" date="2018-05" db="EMBL/GenBank/DDBJ databases">
        <title>OgluRS3 (Oryza glumaepatula Reference Sequence Version 3).</title>
        <authorList>
            <person name="Zhang J."/>
            <person name="Kudrna D."/>
            <person name="Lee S."/>
            <person name="Talag J."/>
            <person name="Welchert J."/>
            <person name="Wing R.A."/>
        </authorList>
    </citation>
    <scope>NUCLEOTIDE SEQUENCE [LARGE SCALE GENOMIC DNA]</scope>
</reference>
<protein>
    <submittedName>
        <fullName evidence="2">Uncharacterized protein</fullName>
    </submittedName>
</protein>
<feature type="compositionally biased region" description="Basic and acidic residues" evidence="1">
    <location>
        <begin position="1"/>
        <end position="10"/>
    </location>
</feature>
<dbReference type="Proteomes" id="UP000026961">
    <property type="component" value="Chromosome 3"/>
</dbReference>
<sequence>MGSRGEERSRGGLAPWLGFAEQQRLEREREKGRGAERSSEQTLQGAVTGPSGGSNGLSSGGRHQCIMRRLSKMNIKYERVVN</sequence>
<feature type="compositionally biased region" description="Gly residues" evidence="1">
    <location>
        <begin position="50"/>
        <end position="59"/>
    </location>
</feature>
<evidence type="ECO:0000256" key="1">
    <source>
        <dbReference type="SAM" id="MobiDB-lite"/>
    </source>
</evidence>
<evidence type="ECO:0000313" key="3">
    <source>
        <dbReference type="Proteomes" id="UP000026961"/>
    </source>
</evidence>
<organism evidence="2">
    <name type="scientific">Oryza glumipatula</name>
    <dbReference type="NCBI Taxonomy" id="40148"/>
    <lineage>
        <taxon>Eukaryota</taxon>
        <taxon>Viridiplantae</taxon>
        <taxon>Streptophyta</taxon>
        <taxon>Embryophyta</taxon>
        <taxon>Tracheophyta</taxon>
        <taxon>Spermatophyta</taxon>
        <taxon>Magnoliopsida</taxon>
        <taxon>Liliopsida</taxon>
        <taxon>Poales</taxon>
        <taxon>Poaceae</taxon>
        <taxon>BOP clade</taxon>
        <taxon>Oryzoideae</taxon>
        <taxon>Oryzeae</taxon>
        <taxon>Oryzinae</taxon>
        <taxon>Oryza</taxon>
    </lineage>
</organism>